<dbReference type="Pfam" id="PF00400">
    <property type="entry name" value="WD40"/>
    <property type="match status" value="1"/>
</dbReference>
<dbReference type="PROSITE" id="PS50005">
    <property type="entry name" value="TPR"/>
    <property type="match status" value="2"/>
</dbReference>
<keyword evidence="1" id="KW-0677">Repeat</keyword>
<evidence type="ECO:0000313" key="3">
    <source>
        <dbReference type="EMBL" id="GAI20051.1"/>
    </source>
</evidence>
<dbReference type="InterPro" id="IPR001680">
    <property type="entry name" value="WD40_rpt"/>
</dbReference>
<dbReference type="Gene3D" id="2.130.10.10">
    <property type="entry name" value="YVTN repeat-like/Quinoprotein amine dehydrogenase"/>
    <property type="match status" value="1"/>
</dbReference>
<protein>
    <submittedName>
        <fullName evidence="3">Uncharacterized protein</fullName>
    </submittedName>
</protein>
<feature type="non-terminal residue" evidence="3">
    <location>
        <position position="1"/>
    </location>
</feature>
<organism evidence="3">
    <name type="scientific">marine sediment metagenome</name>
    <dbReference type="NCBI Taxonomy" id="412755"/>
    <lineage>
        <taxon>unclassified sequences</taxon>
        <taxon>metagenomes</taxon>
        <taxon>ecological metagenomes</taxon>
    </lineage>
</organism>
<keyword evidence="2" id="KW-0802">TPR repeat</keyword>
<dbReference type="SUPFAM" id="SSF50978">
    <property type="entry name" value="WD40 repeat-like"/>
    <property type="match status" value="1"/>
</dbReference>
<dbReference type="InterPro" id="IPR019734">
    <property type="entry name" value="TPR_rpt"/>
</dbReference>
<dbReference type="SMART" id="SM00320">
    <property type="entry name" value="WD40"/>
    <property type="match status" value="1"/>
</dbReference>
<dbReference type="SMART" id="SM00028">
    <property type="entry name" value="TPR"/>
    <property type="match status" value="2"/>
</dbReference>
<dbReference type="PANTHER" id="PTHR45641:SF1">
    <property type="entry name" value="AAA+ ATPASE DOMAIN-CONTAINING PROTEIN"/>
    <property type="match status" value="1"/>
</dbReference>
<dbReference type="PROSITE" id="PS50294">
    <property type="entry name" value="WD_REPEATS_REGION"/>
    <property type="match status" value="1"/>
</dbReference>
<name>X1MPW0_9ZZZZ</name>
<dbReference type="PROSITE" id="PS50082">
    <property type="entry name" value="WD_REPEATS_2"/>
    <property type="match status" value="1"/>
</dbReference>
<dbReference type="SUPFAM" id="SSF48452">
    <property type="entry name" value="TPR-like"/>
    <property type="match status" value="1"/>
</dbReference>
<accession>X1MPW0</accession>
<dbReference type="Pfam" id="PF13424">
    <property type="entry name" value="TPR_12"/>
    <property type="match status" value="1"/>
</dbReference>
<evidence type="ECO:0000256" key="2">
    <source>
        <dbReference type="ARBA" id="ARBA00022803"/>
    </source>
</evidence>
<dbReference type="InterPro" id="IPR015943">
    <property type="entry name" value="WD40/YVTN_repeat-like_dom_sf"/>
</dbReference>
<proteinExistence type="predicted"/>
<evidence type="ECO:0000256" key="1">
    <source>
        <dbReference type="ARBA" id="ARBA00022737"/>
    </source>
</evidence>
<dbReference type="EMBL" id="BARV01015822">
    <property type="protein sequence ID" value="GAI20051.1"/>
    <property type="molecule type" value="Genomic_DNA"/>
</dbReference>
<comment type="caution">
    <text evidence="3">The sequence shown here is derived from an EMBL/GenBank/DDBJ whole genome shotgun (WGS) entry which is preliminary data.</text>
</comment>
<gene>
    <name evidence="3" type="ORF">S06H3_27292</name>
</gene>
<dbReference type="PANTHER" id="PTHR45641">
    <property type="entry name" value="TETRATRICOPEPTIDE REPEAT PROTEIN (AFU_ORTHOLOGUE AFUA_6G03870)"/>
    <property type="match status" value="1"/>
</dbReference>
<dbReference type="InterPro" id="IPR011990">
    <property type="entry name" value="TPR-like_helical_dom_sf"/>
</dbReference>
<dbReference type="Gene3D" id="1.25.40.10">
    <property type="entry name" value="Tetratricopeptide repeat domain"/>
    <property type="match status" value="1"/>
</dbReference>
<sequence length="272" mass="32070">ECLRTFEEHKKYVNDIAVTPDGRYFISASSDKTIKLWRLDWDYEFPEKADWDVGVKPYLEIFLTLHTPYSTDGIRRVGKPIYTEEDFKMLLKDLGYRGFGWLKPEKIKQKLKEMEKMWKGSPADKYRTPEEPSQISISEYERKVKEIEKIIEDKRKADDTDGIARAYHDLGSLHLDHKKYSKAKAVFEKVLVIKEETDDKRWMATCYVNLGIANMYQGNYNQAEIMFNKGLTLSKKTNYKYLITLCYHNLGVLYDRHLNQSQDALEMYKGLP</sequence>
<dbReference type="InterPro" id="IPR036322">
    <property type="entry name" value="WD40_repeat_dom_sf"/>
</dbReference>
<dbReference type="AlphaFoldDB" id="X1MPW0"/>
<reference evidence="3" key="1">
    <citation type="journal article" date="2014" name="Front. Microbiol.">
        <title>High frequency of phylogenetically diverse reductive dehalogenase-homologous genes in deep subseafloor sedimentary metagenomes.</title>
        <authorList>
            <person name="Kawai M."/>
            <person name="Futagami T."/>
            <person name="Toyoda A."/>
            <person name="Takaki Y."/>
            <person name="Nishi S."/>
            <person name="Hori S."/>
            <person name="Arai W."/>
            <person name="Tsubouchi T."/>
            <person name="Morono Y."/>
            <person name="Uchiyama I."/>
            <person name="Ito T."/>
            <person name="Fujiyama A."/>
            <person name="Inagaki F."/>
            <person name="Takami H."/>
        </authorList>
    </citation>
    <scope>NUCLEOTIDE SEQUENCE</scope>
    <source>
        <strain evidence="3">Expedition CK06-06</strain>
    </source>
</reference>